<evidence type="ECO:0000313" key="4">
    <source>
        <dbReference type="RefSeq" id="XP_022091903.1"/>
    </source>
</evidence>
<dbReference type="GO" id="GO:0008190">
    <property type="term" value="F:eukaryotic initiation factor 4E binding"/>
    <property type="evidence" value="ECO:0007669"/>
    <property type="project" value="InterPro"/>
</dbReference>
<name>A0A8B7YF87_ACAPL</name>
<dbReference type="GO" id="GO:1901190">
    <property type="term" value="P:regulation of formation of translation initiation ternary complex"/>
    <property type="evidence" value="ECO:0007669"/>
    <property type="project" value="TreeGrafter"/>
</dbReference>
<dbReference type="OrthoDB" id="565552at2759"/>
<dbReference type="AlphaFoldDB" id="A0A8B7YF87"/>
<dbReference type="GO" id="GO:0045727">
    <property type="term" value="P:positive regulation of translation"/>
    <property type="evidence" value="ECO:0007669"/>
    <property type="project" value="InterPro"/>
</dbReference>
<dbReference type="GO" id="GO:0005737">
    <property type="term" value="C:cytoplasm"/>
    <property type="evidence" value="ECO:0007669"/>
    <property type="project" value="TreeGrafter"/>
</dbReference>
<dbReference type="Gene3D" id="1.25.40.180">
    <property type="match status" value="1"/>
</dbReference>
<feature type="compositionally biased region" description="Polar residues" evidence="1">
    <location>
        <begin position="57"/>
        <end position="74"/>
    </location>
</feature>
<dbReference type="InterPro" id="IPR040160">
    <property type="entry name" value="Mxt"/>
</dbReference>
<dbReference type="RefSeq" id="XP_022091902.1">
    <property type="nucleotide sequence ID" value="XM_022236210.1"/>
</dbReference>
<evidence type="ECO:0000313" key="3">
    <source>
        <dbReference type="RefSeq" id="XP_022091902.1"/>
    </source>
</evidence>
<dbReference type="GO" id="GO:0034518">
    <property type="term" value="C:RNA cap binding complex"/>
    <property type="evidence" value="ECO:0007669"/>
    <property type="project" value="TreeGrafter"/>
</dbReference>
<dbReference type="Proteomes" id="UP000694845">
    <property type="component" value="Unplaced"/>
</dbReference>
<sequence>MAANNISSANTSGFSARLMIGKGADTMPGSLGLRSPKKMHSMGNILEIETLKQETKSCYTHSNPGSSQPPSKTSNCKDKHSLWKSVQDCHASLTVANPRHFEFAVANLCFLLKAYGRDLDNYVKADVDKIFQTLRILALDISKRPTTRIQLLKVIELRARSWEMENRMPQHLDKGIIQGVSGTQASVSTTDNTLVGLPSLSGGVSRPVQYSREFLLKCWDSPLCRLMPAALQQTIPHSDIYYLKRIPTFEDPSFLLKDVKSPVNIKATGWGPYPDKSNRNLHSGWPSTMHSET</sequence>
<protein>
    <submittedName>
        <fullName evidence="3 4">Uncharacterized protein LOC110979986 isoform X1</fullName>
    </submittedName>
</protein>
<evidence type="ECO:0000313" key="2">
    <source>
        <dbReference type="Proteomes" id="UP000694845"/>
    </source>
</evidence>
<keyword evidence="2" id="KW-1185">Reference proteome</keyword>
<evidence type="ECO:0000256" key="1">
    <source>
        <dbReference type="SAM" id="MobiDB-lite"/>
    </source>
</evidence>
<dbReference type="KEGG" id="aplc:110979986"/>
<dbReference type="RefSeq" id="XP_022091903.1">
    <property type="nucleotide sequence ID" value="XM_022236211.1"/>
</dbReference>
<reference evidence="3 4" key="1">
    <citation type="submission" date="2025-04" db="UniProtKB">
        <authorList>
            <consortium name="RefSeq"/>
        </authorList>
    </citation>
    <scope>IDENTIFICATION</scope>
</reference>
<proteinExistence type="predicted"/>
<dbReference type="GeneID" id="110979986"/>
<dbReference type="PANTHER" id="PTHR20849">
    <property type="entry name" value="EUKARYOTIC TRANSLATION INITIATION FACTOR 4E-BINDING PROTEIN MEXTLI"/>
    <property type="match status" value="1"/>
</dbReference>
<accession>A0A8B7YF87</accession>
<dbReference type="OMA" id="CWDSPLC"/>
<organism evidence="2 4">
    <name type="scientific">Acanthaster planci</name>
    <name type="common">Crown-of-thorns starfish</name>
    <dbReference type="NCBI Taxonomy" id="133434"/>
    <lineage>
        <taxon>Eukaryota</taxon>
        <taxon>Metazoa</taxon>
        <taxon>Echinodermata</taxon>
        <taxon>Eleutherozoa</taxon>
        <taxon>Asterozoa</taxon>
        <taxon>Asteroidea</taxon>
        <taxon>Valvatacea</taxon>
        <taxon>Valvatida</taxon>
        <taxon>Acanthasteridae</taxon>
        <taxon>Acanthaster</taxon>
    </lineage>
</organism>
<gene>
    <name evidence="3 4" type="primary">LOC110979986</name>
</gene>
<dbReference type="PANTHER" id="PTHR20849:SF2">
    <property type="entry name" value="EUKARYOTIC TRANSLATION INITIATION FACTOR 4E-BINDING PROTEIN MEXTLI"/>
    <property type="match status" value="1"/>
</dbReference>
<feature type="region of interest" description="Disordered" evidence="1">
    <location>
        <begin position="57"/>
        <end position="76"/>
    </location>
</feature>
<dbReference type="GO" id="GO:0003743">
    <property type="term" value="F:translation initiation factor activity"/>
    <property type="evidence" value="ECO:0007669"/>
    <property type="project" value="TreeGrafter"/>
</dbReference>